<dbReference type="OrthoDB" id="1113652at2"/>
<keyword evidence="1" id="KW-0732">Signal</keyword>
<sequence>MKFPKILLFAGLLSLTCACSEETLSEQSVVTTDTDVDNSEFGQWLQKNYTEPYNIRFNYRYVDKLAHSVYNVVPADEEKSKALAILIKKVWMDAYEEVAGKDFLKQKCFREFHLIGSPQVKENGSITLGTAEGGIMVTLYRVNELDPKNIYINQDNHYEPKERTPLDLNFWYFHTMHHEFMHILNQTKNYSTDFQTISAGKYHNQDWVNVKDEDSPKEGFVTGYASMEPREDIAEIYSTYVTLTEKAWQDVLNHGVVVKRDEANQPVYQRDKDGNFVYAKDEKGNKIYATDEKTGDLIPARDAQGNIIYEKNPDGSYKYFETESGRKIPVYKDQGKVVYGYMNGKVVAAYFDKSGEPKLITEPTEGDLEYEKNEAGKPVYDENGKPVYAYYKIPVFEYEKLPVVDASGKEAILKKLNIIRSYLKDSWGLDLDKIREAVLRKSKEAETMDLTKLP</sequence>
<dbReference type="AlphaFoldDB" id="A0A096CAE0"/>
<dbReference type="NCBIfam" id="TIGR04549">
    <property type="entry name" value="LP_HExxH_w_tonB"/>
    <property type="match status" value="1"/>
</dbReference>
<dbReference type="RefSeq" id="WP_036855540.1">
    <property type="nucleotide sequence ID" value="NZ_JRNU01000021.1"/>
</dbReference>
<evidence type="ECO:0008006" key="4">
    <source>
        <dbReference type="Google" id="ProtNLM"/>
    </source>
</evidence>
<accession>A0A096CAE0</accession>
<dbReference type="InterPro" id="IPR030890">
    <property type="entry name" value="LP_HExxH_w_TonB"/>
</dbReference>
<reference evidence="2 3" key="1">
    <citation type="submission" date="2014-07" db="EMBL/GenBank/DDBJ databases">
        <authorList>
            <person name="McCorrison J."/>
            <person name="Sanka R."/>
            <person name="Torralba M."/>
            <person name="Gillis M."/>
            <person name="Haft D.H."/>
            <person name="Methe B."/>
            <person name="Sutton G."/>
            <person name="Nelson K.E."/>
        </authorList>
    </citation>
    <scope>NUCLEOTIDE SEQUENCE [LARGE SCALE GENOMIC DNA]</scope>
    <source>
        <strain evidence="2 3">DNF00058</strain>
    </source>
</reference>
<dbReference type="EMBL" id="JRNU01000021">
    <property type="protein sequence ID" value="KGF51892.1"/>
    <property type="molecule type" value="Genomic_DNA"/>
</dbReference>
<dbReference type="Pfam" id="PF15890">
    <property type="entry name" value="Peptidase_Mx1"/>
    <property type="match status" value="1"/>
</dbReference>
<feature type="chain" id="PRO_5001916809" description="Lipoprotein" evidence="1">
    <location>
        <begin position="21"/>
        <end position="454"/>
    </location>
</feature>
<feature type="signal peptide" evidence="1">
    <location>
        <begin position="1"/>
        <end position="20"/>
    </location>
</feature>
<protein>
    <recommendedName>
        <fullName evidence="4">Lipoprotein</fullName>
    </recommendedName>
</protein>
<dbReference type="Proteomes" id="UP000029614">
    <property type="component" value="Unassembled WGS sequence"/>
</dbReference>
<dbReference type="Gene3D" id="3.40.390.70">
    <property type="match status" value="2"/>
</dbReference>
<dbReference type="PROSITE" id="PS51257">
    <property type="entry name" value="PROKAR_LIPOPROTEIN"/>
    <property type="match status" value="1"/>
</dbReference>
<keyword evidence="3" id="KW-1185">Reference proteome</keyword>
<proteinExistence type="predicted"/>
<name>A0A096CAE0_9BACT</name>
<organism evidence="2 3">
    <name type="scientific">Prevotella amnii DNF00058</name>
    <dbReference type="NCBI Taxonomy" id="1401066"/>
    <lineage>
        <taxon>Bacteria</taxon>
        <taxon>Pseudomonadati</taxon>
        <taxon>Bacteroidota</taxon>
        <taxon>Bacteroidia</taxon>
        <taxon>Bacteroidales</taxon>
        <taxon>Prevotellaceae</taxon>
        <taxon>Prevotella</taxon>
    </lineage>
</organism>
<evidence type="ECO:0000313" key="2">
    <source>
        <dbReference type="EMBL" id="KGF51892.1"/>
    </source>
</evidence>
<evidence type="ECO:0000313" key="3">
    <source>
        <dbReference type="Proteomes" id="UP000029614"/>
    </source>
</evidence>
<comment type="caution">
    <text evidence="2">The sequence shown here is derived from an EMBL/GenBank/DDBJ whole genome shotgun (WGS) entry which is preliminary data.</text>
</comment>
<gene>
    <name evidence="2" type="ORF">HMPREF9302_05690</name>
</gene>
<evidence type="ECO:0000256" key="1">
    <source>
        <dbReference type="SAM" id="SignalP"/>
    </source>
</evidence>